<evidence type="ECO:0000313" key="1">
    <source>
        <dbReference type="EMBL" id="KAJ9100075.1"/>
    </source>
</evidence>
<organism evidence="1 2">
    <name type="scientific">Naganishia cerealis</name>
    <dbReference type="NCBI Taxonomy" id="610337"/>
    <lineage>
        <taxon>Eukaryota</taxon>
        <taxon>Fungi</taxon>
        <taxon>Dikarya</taxon>
        <taxon>Basidiomycota</taxon>
        <taxon>Agaricomycotina</taxon>
        <taxon>Tremellomycetes</taxon>
        <taxon>Filobasidiales</taxon>
        <taxon>Filobasidiaceae</taxon>
        <taxon>Naganishia</taxon>
    </lineage>
</organism>
<dbReference type="EMBL" id="JASBWR010000066">
    <property type="protein sequence ID" value="KAJ9100075.1"/>
    <property type="molecule type" value="Genomic_DNA"/>
</dbReference>
<evidence type="ECO:0000313" key="2">
    <source>
        <dbReference type="Proteomes" id="UP001241377"/>
    </source>
</evidence>
<name>A0ACC2VKX8_9TREE</name>
<proteinExistence type="predicted"/>
<comment type="caution">
    <text evidence="1">The sequence shown here is derived from an EMBL/GenBank/DDBJ whole genome shotgun (WGS) entry which is preliminary data.</text>
</comment>
<sequence>MVGTGWNIDLSGKAIIITGGNRGIGLAISRQVAQAGGHVAIVYRSSEDAPDEAEKIAQEFNVKAKAYQVDTSDAKAMHELVHTVYTDLGPVGGLVANAGVAVSKPALEMTHDDFLQQFDVNTWGVFAASQACASLWKEHGYQNGRIVIVSSMSAHIANKGSTQCFYNPSKAAVSMLAKCLAMEWKDMGVTVNTICPGYVDTDMTSGLTEDKEKLESKMMEQVPLARISKPDEQAGMVVFLLSDAASYITGSDHLIDGGCTIW</sequence>
<accession>A0ACC2VKX8</accession>
<protein>
    <submittedName>
        <fullName evidence="1">Uncharacterized protein</fullName>
    </submittedName>
</protein>
<dbReference type="Proteomes" id="UP001241377">
    <property type="component" value="Unassembled WGS sequence"/>
</dbReference>
<reference evidence="1" key="1">
    <citation type="submission" date="2023-04" db="EMBL/GenBank/DDBJ databases">
        <title>Draft Genome sequencing of Naganishia species isolated from polar environments using Oxford Nanopore Technology.</title>
        <authorList>
            <person name="Leo P."/>
            <person name="Venkateswaran K."/>
        </authorList>
    </citation>
    <scope>NUCLEOTIDE SEQUENCE</scope>
    <source>
        <strain evidence="1">MNA-CCFEE 5261</strain>
    </source>
</reference>
<keyword evidence="2" id="KW-1185">Reference proteome</keyword>
<gene>
    <name evidence="1" type="ORF">QFC19_005755</name>
</gene>